<accession>A0AAU8U6Q2</accession>
<dbReference type="KEGG" id="avs:AWM76_00780"/>
<organism evidence="2 3">
    <name type="scientific">Aerococcus viridans</name>
    <dbReference type="NCBI Taxonomy" id="1377"/>
    <lineage>
        <taxon>Bacteria</taxon>
        <taxon>Bacillati</taxon>
        <taxon>Bacillota</taxon>
        <taxon>Bacilli</taxon>
        <taxon>Lactobacillales</taxon>
        <taxon>Aerococcaceae</taxon>
        <taxon>Aerococcus</taxon>
    </lineage>
</organism>
<evidence type="ECO:0000259" key="1">
    <source>
        <dbReference type="SMART" id="SM00849"/>
    </source>
</evidence>
<dbReference type="InterPro" id="IPR001279">
    <property type="entry name" value="Metallo-B-lactamas"/>
</dbReference>
<dbReference type="SUPFAM" id="SSF56281">
    <property type="entry name" value="Metallo-hydrolase/oxidoreductase"/>
    <property type="match status" value="1"/>
</dbReference>
<dbReference type="RefSeq" id="WP_060779300.1">
    <property type="nucleotide sequence ID" value="NZ_CP118949.1"/>
</dbReference>
<dbReference type="Proteomes" id="UP000066986">
    <property type="component" value="Chromosome"/>
</dbReference>
<evidence type="ECO:0000313" key="3">
    <source>
        <dbReference type="Proteomes" id="UP000066986"/>
    </source>
</evidence>
<dbReference type="InterPro" id="IPR036866">
    <property type="entry name" value="RibonucZ/Hydroxyglut_hydro"/>
</dbReference>
<evidence type="ECO:0000313" key="2">
    <source>
        <dbReference type="EMBL" id="AMC00205.1"/>
    </source>
</evidence>
<dbReference type="SMART" id="SM00849">
    <property type="entry name" value="Lactamase_B"/>
    <property type="match status" value="1"/>
</dbReference>
<dbReference type="Gene3D" id="3.60.15.10">
    <property type="entry name" value="Ribonuclease Z/Hydroxyacylglutathione hydrolase-like"/>
    <property type="match status" value="1"/>
</dbReference>
<dbReference type="PANTHER" id="PTHR42951">
    <property type="entry name" value="METALLO-BETA-LACTAMASE DOMAIN-CONTAINING"/>
    <property type="match status" value="1"/>
</dbReference>
<dbReference type="AlphaFoldDB" id="A0AAU8U6Q2"/>
<dbReference type="EMBL" id="CP014164">
    <property type="protein sequence ID" value="AMC00205.1"/>
    <property type="molecule type" value="Genomic_DNA"/>
</dbReference>
<gene>
    <name evidence="2" type="ORF">AWM76_00780</name>
</gene>
<proteinExistence type="predicted"/>
<dbReference type="PANTHER" id="PTHR42951:SF4">
    <property type="entry name" value="ACYL-COENZYME A THIOESTERASE MBLAC2"/>
    <property type="match status" value="1"/>
</dbReference>
<reference evidence="2 3" key="1">
    <citation type="journal article" date="2016" name="Genome Announc.">
        <title>Complete Genome Sequences of Aerococcus christensenii CCUG 28831T, Aerococcus sanguinicola CCUG 43001T, Aerococcus urinae CCUG 36881T, Aerococcus urinaeequi CCUG 28094T, Aerococcus urinaehominis CCUG 42038 BT, and Aerococcus viridans CCUG 4311T.</title>
        <authorList>
            <person name="Carkaci D."/>
            <person name="Dargis R."/>
            <person name="Nielsen X.C."/>
            <person name="Skovgaard O."/>
            <person name="Fuursted K."/>
            <person name="Christensen J.J."/>
        </authorList>
    </citation>
    <scope>NUCLEOTIDE SEQUENCE [LARGE SCALE GENOMIC DNA]</scope>
    <source>
        <strain evidence="2 3">CCUG4311</strain>
    </source>
</reference>
<dbReference type="Pfam" id="PF00753">
    <property type="entry name" value="Lactamase_B"/>
    <property type="match status" value="1"/>
</dbReference>
<sequence length="224" mass="26080">MNYSGYYLPHESINDRPMLAYIFGEKFSVMVDAGNSKRHIETMYKELASMNLPLPQYTIITHWHWDHTLGLNDIYGQSIVHKLTNKILREEIEKYNNEDYINQIKLINPCFNYEYEGIKTVFLKIGDIEFEGELTINIGNDILHIKHIESPHTIDSVIINLEKNKILFLGDATSEDYENNGYLDKGKLGKLINEIEISNCKYCMLGHAEPLLKKDLLQYLYSLL</sequence>
<protein>
    <recommendedName>
        <fullName evidence="1">Metallo-beta-lactamase domain-containing protein</fullName>
    </recommendedName>
</protein>
<name>A0AAU8U6Q2_9LACT</name>
<reference evidence="3" key="2">
    <citation type="submission" date="2016-01" db="EMBL/GenBank/DDBJ databases">
        <title>Six Aerococcus type strain genome sequencing and assembly using PacBio and Illumina Hiseq.</title>
        <authorList>
            <person name="Carkaci D."/>
            <person name="Dargis R."/>
            <person name="Nielsen X.C."/>
            <person name="Skovgaard O."/>
            <person name="Fuursted K."/>
            <person name="Christensen J.J."/>
        </authorList>
    </citation>
    <scope>NUCLEOTIDE SEQUENCE [LARGE SCALE GENOMIC DNA]</scope>
    <source>
        <strain evidence="3">CCUG4311</strain>
    </source>
</reference>
<feature type="domain" description="Metallo-beta-lactamase" evidence="1">
    <location>
        <begin position="17"/>
        <end position="207"/>
    </location>
</feature>
<dbReference type="InterPro" id="IPR050855">
    <property type="entry name" value="NDM-1-like"/>
</dbReference>